<feature type="domain" description="Transcription elongation factor GreA/GreB N-terminal" evidence="11">
    <location>
        <begin position="7"/>
        <end position="76"/>
    </location>
</feature>
<dbReference type="GO" id="GO:0032784">
    <property type="term" value="P:regulation of DNA-templated transcription elongation"/>
    <property type="evidence" value="ECO:0007669"/>
    <property type="project" value="UniProtKB-UniRule"/>
</dbReference>
<keyword evidence="4 8" id="KW-0238">DNA-binding</keyword>
<dbReference type="GO" id="GO:0003677">
    <property type="term" value="F:DNA binding"/>
    <property type="evidence" value="ECO:0007669"/>
    <property type="project" value="UniProtKB-UniRule"/>
</dbReference>
<evidence type="ECO:0000256" key="3">
    <source>
        <dbReference type="ARBA" id="ARBA00023015"/>
    </source>
</evidence>
<keyword evidence="5 8" id="KW-0804">Transcription</keyword>
<dbReference type="InterPro" id="IPR022691">
    <property type="entry name" value="Tscrpt_elong_fac_GreA/B_N"/>
</dbReference>
<dbReference type="GO" id="GO:0070063">
    <property type="term" value="F:RNA polymerase binding"/>
    <property type="evidence" value="ECO:0007669"/>
    <property type="project" value="InterPro"/>
</dbReference>
<name>A0A7S8IDI8_9CHLR</name>
<dbReference type="InterPro" id="IPR006359">
    <property type="entry name" value="Tscrpt_elong_fac_GreA"/>
</dbReference>
<evidence type="ECO:0000256" key="6">
    <source>
        <dbReference type="ARBA" id="ARBA00024916"/>
    </source>
</evidence>
<evidence type="ECO:0000313" key="13">
    <source>
        <dbReference type="Proteomes" id="UP000594468"/>
    </source>
</evidence>
<dbReference type="HAMAP" id="MF_00105">
    <property type="entry name" value="GreA_GreB"/>
    <property type="match status" value="1"/>
</dbReference>
<feature type="domain" description="Transcription elongation factor GreA/GreB C-terminal" evidence="10">
    <location>
        <begin position="82"/>
        <end position="156"/>
    </location>
</feature>
<comment type="function">
    <text evidence="6 8 9">Necessary for efficient RNA polymerase transcription elongation past template-encoded arresting sites. The arresting sites in DNA have the property of trapping a certain fraction of elongating RNA polymerases that pass through, resulting in locked ternary complexes. Cleavage of the nascent transcript by cleavage factors such as GreA or GreB allows the resumption of elongation from the new 3'terminus. GreA releases sequences of 2 to 3 nucleotides.</text>
</comment>
<dbReference type="EMBL" id="CP062983">
    <property type="protein sequence ID" value="QPC80848.1"/>
    <property type="molecule type" value="Genomic_DNA"/>
</dbReference>
<comment type="similarity">
    <text evidence="1 8 9">Belongs to the GreA/GreB family.</text>
</comment>
<dbReference type="SUPFAM" id="SSF46557">
    <property type="entry name" value="GreA transcript cleavage protein, N-terminal domain"/>
    <property type="match status" value="1"/>
</dbReference>
<dbReference type="InterPro" id="IPR001437">
    <property type="entry name" value="Tscrpt_elong_fac_GreA/B_C"/>
</dbReference>
<proteinExistence type="inferred from homology"/>
<dbReference type="KEGG" id="pmet:G4Y79_14145"/>
<keyword evidence="13" id="KW-1185">Reference proteome</keyword>
<dbReference type="PROSITE" id="PS00830">
    <property type="entry name" value="GREAB_2"/>
    <property type="match status" value="1"/>
</dbReference>
<evidence type="ECO:0000256" key="2">
    <source>
        <dbReference type="ARBA" id="ARBA00013729"/>
    </source>
</evidence>
<dbReference type="InterPro" id="IPR036953">
    <property type="entry name" value="GreA/GreB_C_sf"/>
</dbReference>
<dbReference type="InterPro" id="IPR028624">
    <property type="entry name" value="Tscrpt_elong_fac_GreA/B"/>
</dbReference>
<dbReference type="FunFam" id="3.10.50.30:FF:000001">
    <property type="entry name" value="Transcription elongation factor GreA"/>
    <property type="match status" value="1"/>
</dbReference>
<dbReference type="SUPFAM" id="SSF54534">
    <property type="entry name" value="FKBP-like"/>
    <property type="match status" value="1"/>
</dbReference>
<dbReference type="NCBIfam" id="TIGR01462">
    <property type="entry name" value="greA"/>
    <property type="match status" value="1"/>
</dbReference>
<dbReference type="Gene3D" id="1.10.287.180">
    <property type="entry name" value="Transcription elongation factor, GreA/GreB, N-terminal domain"/>
    <property type="match status" value="1"/>
</dbReference>
<dbReference type="PANTHER" id="PTHR30437:SF4">
    <property type="entry name" value="TRANSCRIPTION ELONGATION FACTOR GREA"/>
    <property type="match status" value="1"/>
</dbReference>
<evidence type="ECO:0000256" key="8">
    <source>
        <dbReference type="HAMAP-Rule" id="MF_00105"/>
    </source>
</evidence>
<dbReference type="GO" id="GO:0003746">
    <property type="term" value="F:translation elongation factor activity"/>
    <property type="evidence" value="ECO:0007669"/>
    <property type="project" value="UniProtKB-KW"/>
</dbReference>
<dbReference type="GO" id="GO:0006354">
    <property type="term" value="P:DNA-templated transcription elongation"/>
    <property type="evidence" value="ECO:0007669"/>
    <property type="project" value="TreeGrafter"/>
</dbReference>
<dbReference type="NCBIfam" id="NF001263">
    <property type="entry name" value="PRK00226.1-4"/>
    <property type="match status" value="1"/>
</dbReference>
<dbReference type="RefSeq" id="WP_195168923.1">
    <property type="nucleotide sequence ID" value="NZ_CP062983.1"/>
</dbReference>
<dbReference type="PANTHER" id="PTHR30437">
    <property type="entry name" value="TRANSCRIPTION ELONGATION FACTOR GREA"/>
    <property type="match status" value="1"/>
</dbReference>
<evidence type="ECO:0000256" key="5">
    <source>
        <dbReference type="ARBA" id="ARBA00023163"/>
    </source>
</evidence>
<evidence type="ECO:0000256" key="1">
    <source>
        <dbReference type="ARBA" id="ARBA00008213"/>
    </source>
</evidence>
<evidence type="ECO:0000256" key="7">
    <source>
        <dbReference type="ARBA" id="ARBA00030776"/>
    </source>
</evidence>
<organism evidence="12 13">
    <name type="scientific">Phototrophicus methaneseepsis</name>
    <dbReference type="NCBI Taxonomy" id="2710758"/>
    <lineage>
        <taxon>Bacteria</taxon>
        <taxon>Bacillati</taxon>
        <taxon>Chloroflexota</taxon>
        <taxon>Candidatus Thermofontia</taxon>
        <taxon>Phototrophicales</taxon>
        <taxon>Phototrophicaceae</taxon>
        <taxon>Phototrophicus</taxon>
    </lineage>
</organism>
<dbReference type="InterPro" id="IPR023459">
    <property type="entry name" value="Tscrpt_elong_fac_GreA/B_fam"/>
</dbReference>
<sequence length="156" mass="17609">MQEEVTYVTAEGMEELRRELTQLREVKRPELAQRLKEAVSMGDLKENADYHDTREQMALLDGRINHIEAILRNAVIIENDGPSDEVRIGSKVTIREEGEEDDEVYSIVGAAEANPREGRISQKSPIGAALIGRRKGDKVRVETPNGQVVFKIRKIE</sequence>
<dbReference type="Pfam" id="PF01272">
    <property type="entry name" value="GreA_GreB"/>
    <property type="match status" value="1"/>
</dbReference>
<evidence type="ECO:0000256" key="9">
    <source>
        <dbReference type="RuleBase" id="RU000556"/>
    </source>
</evidence>
<reference evidence="12 13" key="1">
    <citation type="submission" date="2020-02" db="EMBL/GenBank/DDBJ databases">
        <authorList>
            <person name="Zheng R.K."/>
            <person name="Sun C.M."/>
        </authorList>
    </citation>
    <scope>NUCLEOTIDE SEQUENCE [LARGE SCALE GENOMIC DNA]</scope>
    <source>
        <strain evidence="13">rifampicinis</strain>
    </source>
</reference>
<evidence type="ECO:0000259" key="11">
    <source>
        <dbReference type="Pfam" id="PF03449"/>
    </source>
</evidence>
<evidence type="ECO:0000313" key="12">
    <source>
        <dbReference type="EMBL" id="QPC80848.1"/>
    </source>
</evidence>
<evidence type="ECO:0000259" key="10">
    <source>
        <dbReference type="Pfam" id="PF01272"/>
    </source>
</evidence>
<protein>
    <recommendedName>
        <fullName evidence="2 8">Transcription elongation factor GreA</fullName>
    </recommendedName>
    <alternativeName>
        <fullName evidence="7 8">Transcript cleavage factor GreA</fullName>
    </alternativeName>
</protein>
<dbReference type="Proteomes" id="UP000594468">
    <property type="component" value="Chromosome"/>
</dbReference>
<dbReference type="InterPro" id="IPR018151">
    <property type="entry name" value="TF_GreA/GreB_CS"/>
</dbReference>
<dbReference type="PROSITE" id="PS00829">
    <property type="entry name" value="GREAB_1"/>
    <property type="match status" value="1"/>
</dbReference>
<accession>A0A7S8IDI8</accession>
<dbReference type="Gene3D" id="3.10.50.30">
    <property type="entry name" value="Transcription elongation factor, GreA/GreB, C-terminal domain"/>
    <property type="match status" value="1"/>
</dbReference>
<dbReference type="PIRSF" id="PIRSF006092">
    <property type="entry name" value="GreA_GreB"/>
    <property type="match status" value="1"/>
</dbReference>
<evidence type="ECO:0000256" key="4">
    <source>
        <dbReference type="ARBA" id="ARBA00023125"/>
    </source>
</evidence>
<keyword evidence="12" id="KW-0648">Protein biosynthesis</keyword>
<dbReference type="InterPro" id="IPR036805">
    <property type="entry name" value="Tscrpt_elong_fac_GreA/B_N_sf"/>
</dbReference>
<dbReference type="AlphaFoldDB" id="A0A7S8IDI8"/>
<gene>
    <name evidence="8 12" type="primary">greA</name>
    <name evidence="12" type="ORF">G4Y79_14145</name>
</gene>
<dbReference type="FunFam" id="1.10.287.180:FF:000001">
    <property type="entry name" value="Transcription elongation factor GreA"/>
    <property type="match status" value="1"/>
</dbReference>
<keyword evidence="12" id="KW-0251">Elongation factor</keyword>
<keyword evidence="3 8" id="KW-0805">Transcription regulation</keyword>
<dbReference type="Pfam" id="PF03449">
    <property type="entry name" value="GreA_GreB_N"/>
    <property type="match status" value="1"/>
</dbReference>